<feature type="compositionally biased region" description="Acidic residues" evidence="1">
    <location>
        <begin position="148"/>
        <end position="166"/>
    </location>
</feature>
<proteinExistence type="predicted"/>
<feature type="region of interest" description="Disordered" evidence="1">
    <location>
        <begin position="148"/>
        <end position="174"/>
    </location>
</feature>
<evidence type="ECO:0000313" key="2">
    <source>
        <dbReference type="EMBL" id="MTU68004.1"/>
    </source>
</evidence>
<evidence type="ECO:0000313" key="3">
    <source>
        <dbReference type="Proteomes" id="UP000448908"/>
    </source>
</evidence>
<dbReference type="Proteomes" id="UP000448908">
    <property type="component" value="Unassembled WGS sequence"/>
</dbReference>
<accession>A0AA43VZE1</accession>
<reference evidence="2 3" key="1">
    <citation type="journal article" date="2019" name="Nat. Med.">
        <title>A library of human gut bacterial isolates paired with longitudinal multiomics data enables mechanistic microbiome research.</title>
        <authorList>
            <person name="Poyet M."/>
            <person name="Groussin M."/>
            <person name="Gibbons S.M."/>
            <person name="Avila-Pacheco J."/>
            <person name="Jiang X."/>
            <person name="Kearney S.M."/>
            <person name="Perrotta A.R."/>
            <person name="Berdy B."/>
            <person name="Zhao S."/>
            <person name="Lieberman T.D."/>
            <person name="Swanson P.K."/>
            <person name="Smith M."/>
            <person name="Roesemann S."/>
            <person name="Alexander J.E."/>
            <person name="Rich S.A."/>
            <person name="Livny J."/>
            <person name="Vlamakis H."/>
            <person name="Clish C."/>
            <person name="Bullock K."/>
            <person name="Deik A."/>
            <person name="Scott J."/>
            <person name="Pierce K.A."/>
            <person name="Xavier R.J."/>
            <person name="Alm E.J."/>
        </authorList>
    </citation>
    <scope>NUCLEOTIDE SEQUENCE [LARGE SCALE GENOMIC DNA]</scope>
    <source>
        <strain evidence="2 3">BIOML-A16</strain>
    </source>
</reference>
<protein>
    <submittedName>
        <fullName evidence="2">Uncharacterized protein</fullName>
    </submittedName>
</protein>
<gene>
    <name evidence="2" type="ORF">GMD92_02625</name>
</gene>
<dbReference type="EMBL" id="WNDA01000003">
    <property type="protein sequence ID" value="MTU68004.1"/>
    <property type="molecule type" value="Genomic_DNA"/>
</dbReference>
<dbReference type="AlphaFoldDB" id="A0AA43VZE1"/>
<sequence length="300" mass="32797">MSESSYTTDNSRYLIREAIRKIALGRSMERIGMAPGGMSGIGTARMVHGYVAKIHDDPADEEFPEYGGTVDVGEYPDETASPEPVIHKGVLLAAATNNGGGFLLVPTLFSDVTIFMDAATRYAYVVNFSHVDIIRLDARKETTIGVTETEELDPDSDSSPDYDELEPTGNASSTHYTATSVTTIVRNDKNKEATMVVDAESITRTVDKSEVRQTTDKIVQKVNSTTVAVANNKVTLGDEQATEPLVLGNELAQLMLDFLTECSKIMTPTLMGTMQPLNFPNFISLTSRIRKFLSKTSYTK</sequence>
<dbReference type="RefSeq" id="WP_155157339.1">
    <property type="nucleotide sequence ID" value="NZ_WNCS01000010.1"/>
</dbReference>
<organism evidence="2 3">
    <name type="scientific">Parabacteroides merdae</name>
    <dbReference type="NCBI Taxonomy" id="46503"/>
    <lineage>
        <taxon>Bacteria</taxon>
        <taxon>Pseudomonadati</taxon>
        <taxon>Bacteroidota</taxon>
        <taxon>Bacteroidia</taxon>
        <taxon>Bacteroidales</taxon>
        <taxon>Tannerellaceae</taxon>
        <taxon>Parabacteroides</taxon>
    </lineage>
</organism>
<comment type="caution">
    <text evidence="2">The sequence shown here is derived from an EMBL/GenBank/DDBJ whole genome shotgun (WGS) entry which is preliminary data.</text>
</comment>
<evidence type="ECO:0000256" key="1">
    <source>
        <dbReference type="SAM" id="MobiDB-lite"/>
    </source>
</evidence>
<name>A0AA43VZE1_9BACT</name>